<comment type="caution">
    <text evidence="3">The sequence shown here is derived from an EMBL/GenBank/DDBJ whole genome shotgun (WGS) entry which is preliminary data.</text>
</comment>
<evidence type="ECO:0000259" key="2">
    <source>
        <dbReference type="PROSITE" id="PS50853"/>
    </source>
</evidence>
<dbReference type="PROSITE" id="PS50853">
    <property type="entry name" value="FN3"/>
    <property type="match status" value="2"/>
</dbReference>
<dbReference type="InterPro" id="IPR036116">
    <property type="entry name" value="FN3_sf"/>
</dbReference>
<dbReference type="InterPro" id="IPR050991">
    <property type="entry name" value="ECM_Regulatory_Proteins"/>
</dbReference>
<protein>
    <recommendedName>
        <fullName evidence="2">Fibronectin type-III domain-containing protein</fullName>
    </recommendedName>
</protein>
<organism evidence="3 4">
    <name type="scientific">Cichlidogyrus casuarinus</name>
    <dbReference type="NCBI Taxonomy" id="1844966"/>
    <lineage>
        <taxon>Eukaryota</taxon>
        <taxon>Metazoa</taxon>
        <taxon>Spiralia</taxon>
        <taxon>Lophotrochozoa</taxon>
        <taxon>Platyhelminthes</taxon>
        <taxon>Monogenea</taxon>
        <taxon>Monopisthocotylea</taxon>
        <taxon>Dactylogyridea</taxon>
        <taxon>Ancyrocephalidae</taxon>
        <taxon>Cichlidogyrus</taxon>
    </lineage>
</organism>
<accession>A0ABD2PU82</accession>
<dbReference type="SMART" id="SM00060">
    <property type="entry name" value="FN3"/>
    <property type="match status" value="3"/>
</dbReference>
<keyword evidence="4" id="KW-1185">Reference proteome</keyword>
<feature type="domain" description="Fibronectin type-III" evidence="2">
    <location>
        <begin position="241"/>
        <end position="337"/>
    </location>
</feature>
<evidence type="ECO:0000313" key="3">
    <source>
        <dbReference type="EMBL" id="KAL3311027.1"/>
    </source>
</evidence>
<dbReference type="AlphaFoldDB" id="A0ABD2PU82"/>
<sequence>TLEINSNQYSDAIQINKDVEFVSNGKDDALRCPLHNPIVIDEVLDNLITFKWYNVEILDSELKLVDIRNVDVFHQGGFEYAKLTKFTSTKTLNGVTLYGLVPCSTYYFTFIFKNPGNTASCNPTATLKVDTNPVPPQRIADLRLTAPTNNQIGVELVPIEPSLISPCVPLFYFITLSTNSEKVESISTRNTSYQFIGSFSPKTQYLVQVQAYYQDATNRGVALLKEIIVPDEKRTVVRPPVPSDVTIAEVGSNSMRVDWKMSDPNSAGVYIFVRVLQTGVALVQMNTVFNLSIDSIVIRDLLPCNEYAVTIVQVRIANRVEIVGQVMKPSTRTTLPDSNSLLPETLTITHPNDREKSSLTIYTKLDIKCNPIKVDYDVEVYAMRPEITTPFYQMKHVVTSTKSGVEITWTDIQTVTLDGYIAVATATNGAKQWIKVDPKLRKANFTNLAPCEKYRIFVYARSSESSMSEVSETVVVEMDFRLPTPSSAFLYQNGPSSLQLFINGQNPNCAAFFQAQLLINSTVVQTISSSDRKIIFKDLKRDTSYIARVSIVSIRSTPSSSEPVLSQSVQLIDNPNTLPGLTVTLQTLIERPDGEFIGFLPDFLNSTSLEFRIVQSMFCNSLQHILENSVTAMAISSCSVQSLIRSSTSVTISVAFNVVDFGQIPFTHLLQPSLIKGDQVSTYTKTIMIPDFGDMITWASKVNRIGKFHIVLSFFLVFSYPIRKHATNLPSA</sequence>
<feature type="domain" description="Fibronectin type-III" evidence="2">
    <location>
        <begin position="390"/>
        <end position="487"/>
    </location>
</feature>
<dbReference type="InterPro" id="IPR003961">
    <property type="entry name" value="FN3_dom"/>
</dbReference>
<dbReference type="PANTHER" id="PTHR46708:SF2">
    <property type="entry name" value="FIBRONECTIN TYPE-III DOMAIN-CONTAINING PROTEIN"/>
    <property type="match status" value="1"/>
</dbReference>
<evidence type="ECO:0000313" key="4">
    <source>
        <dbReference type="Proteomes" id="UP001626550"/>
    </source>
</evidence>
<reference evidence="3 4" key="1">
    <citation type="submission" date="2024-11" db="EMBL/GenBank/DDBJ databases">
        <title>Adaptive evolution of stress response genes in parasites aligns with host niche diversity.</title>
        <authorList>
            <person name="Hahn C."/>
            <person name="Resl P."/>
        </authorList>
    </citation>
    <scope>NUCLEOTIDE SEQUENCE [LARGE SCALE GENOMIC DNA]</scope>
    <source>
        <strain evidence="3">EGGRZ-B1_66</strain>
        <tissue evidence="3">Body</tissue>
    </source>
</reference>
<proteinExistence type="predicted"/>
<dbReference type="Proteomes" id="UP001626550">
    <property type="component" value="Unassembled WGS sequence"/>
</dbReference>
<keyword evidence="1" id="KW-0677">Repeat</keyword>
<dbReference type="InterPro" id="IPR013783">
    <property type="entry name" value="Ig-like_fold"/>
</dbReference>
<dbReference type="EMBL" id="JBJKFK010002488">
    <property type="protein sequence ID" value="KAL3311027.1"/>
    <property type="molecule type" value="Genomic_DNA"/>
</dbReference>
<dbReference type="PANTHER" id="PTHR46708">
    <property type="entry name" value="TENASCIN"/>
    <property type="match status" value="1"/>
</dbReference>
<dbReference type="SUPFAM" id="SSF49265">
    <property type="entry name" value="Fibronectin type III"/>
    <property type="match status" value="2"/>
</dbReference>
<dbReference type="CDD" id="cd00063">
    <property type="entry name" value="FN3"/>
    <property type="match status" value="1"/>
</dbReference>
<dbReference type="Gene3D" id="2.60.40.10">
    <property type="entry name" value="Immunoglobulins"/>
    <property type="match status" value="2"/>
</dbReference>
<gene>
    <name evidence="3" type="ORF">Ciccas_010398</name>
</gene>
<name>A0ABD2PU82_9PLAT</name>
<feature type="non-terminal residue" evidence="3">
    <location>
        <position position="1"/>
    </location>
</feature>
<evidence type="ECO:0000256" key="1">
    <source>
        <dbReference type="ARBA" id="ARBA00022737"/>
    </source>
</evidence>